<organism evidence="1 2">
    <name type="scientific">Taklimakanibacter albus</name>
    <dbReference type="NCBI Taxonomy" id="2800327"/>
    <lineage>
        <taxon>Bacteria</taxon>
        <taxon>Pseudomonadati</taxon>
        <taxon>Pseudomonadota</taxon>
        <taxon>Alphaproteobacteria</taxon>
        <taxon>Hyphomicrobiales</taxon>
        <taxon>Aestuariivirgaceae</taxon>
        <taxon>Taklimakanibacter</taxon>
    </lineage>
</organism>
<proteinExistence type="predicted"/>
<dbReference type="Proteomes" id="UP000616151">
    <property type="component" value="Unassembled WGS sequence"/>
</dbReference>
<name>A0ACC5R955_9HYPH</name>
<evidence type="ECO:0000313" key="2">
    <source>
        <dbReference type="Proteomes" id="UP000616151"/>
    </source>
</evidence>
<protein>
    <submittedName>
        <fullName evidence="1">Formate dehydrogenase subunit delta</fullName>
    </submittedName>
</protein>
<comment type="caution">
    <text evidence="1">The sequence shown here is derived from an EMBL/GenBank/DDBJ whole genome shotgun (WGS) entry which is preliminary data.</text>
</comment>
<reference evidence="1" key="1">
    <citation type="submission" date="2021-01" db="EMBL/GenBank/DDBJ databases">
        <authorList>
            <person name="Sun Q."/>
        </authorList>
    </citation>
    <scope>NUCLEOTIDE SEQUENCE</scope>
    <source>
        <strain evidence="1">YIM B02566</strain>
    </source>
</reference>
<gene>
    <name evidence="1" type="ORF">JHL16_22860</name>
</gene>
<accession>A0ACC5R955</accession>
<sequence length="62" mass="6719">MANQIATAFAAYPEEQAVKETANHIKSFWDPRMRKQLAEVMAKEASALNPVAFAAGKQLGLG</sequence>
<dbReference type="EMBL" id="JAENHL010000007">
    <property type="protein sequence ID" value="MBK1869219.1"/>
    <property type="molecule type" value="Genomic_DNA"/>
</dbReference>
<keyword evidence="2" id="KW-1185">Reference proteome</keyword>
<evidence type="ECO:0000313" key="1">
    <source>
        <dbReference type="EMBL" id="MBK1869219.1"/>
    </source>
</evidence>